<gene>
    <name evidence="1" type="ORF">EV193_11685</name>
</gene>
<dbReference type="EMBL" id="SGWQ01000016">
    <property type="protein sequence ID" value="RZS30564.1"/>
    <property type="molecule type" value="Genomic_DNA"/>
</dbReference>
<comment type="caution">
    <text evidence="1">The sequence shown here is derived from an EMBL/GenBank/DDBJ whole genome shotgun (WGS) entry which is preliminary data.</text>
</comment>
<proteinExistence type="predicted"/>
<dbReference type="SUPFAM" id="SSF140453">
    <property type="entry name" value="EsxAB dimer-like"/>
    <property type="match status" value="1"/>
</dbReference>
<sequence length="507" mass="55247">MSPNREELGKWRALADTGGVLGITSLPDAIDAFLGTPAPKGNPATLRTMAGEYRKIATDADRTQADTDKLATQWLPEVWRGEAACNATDVVTAVAHELDHTVDVYNKAGGELDKLAASVEDAQRKHAGSRDPLHRAKNELGDDFDWARYERARTIALPGMDAVLAGIDTAKSAEETAARQFTDYSTQARANQLGSGHLSDSERLVLSQAAVPGGPHADNLILSHNEAARANSRLDELPAGERARFEALLDNAKSPEEKAYLMKALAAGHPIDKVEQFGGQINGRDPVWLRDHLTPVYTPDGDRKPGEETEVTYGCSTTQWEQDGPTCVASSTVTARAMTDPLYSMYLTTGGHPDDPAQTCPDAFNRRLEAEQRRVYDDNRPWYADNPEWAGGYDGMKRDEGLEAANEEIGPPTGIEYEHRELEDAGDRRDVLDEVERAVDEGKPVPVQVTGDDGGHQMMIVGHEGDMLQIYNPWGELVWVTEDQFVNGGMDAAADGLPNTDGVHIPK</sequence>
<dbReference type="InterPro" id="IPR036689">
    <property type="entry name" value="ESAT-6-like_sf"/>
</dbReference>
<evidence type="ECO:0008006" key="3">
    <source>
        <dbReference type="Google" id="ProtNLM"/>
    </source>
</evidence>
<dbReference type="OrthoDB" id="3593276at2"/>
<dbReference type="RefSeq" id="WP_130348491.1">
    <property type="nucleotide sequence ID" value="NZ_SGWQ01000016.1"/>
</dbReference>
<accession>A0A4Q7KCJ5</accession>
<evidence type="ECO:0000313" key="2">
    <source>
        <dbReference type="Proteomes" id="UP000294257"/>
    </source>
</evidence>
<dbReference type="Proteomes" id="UP000294257">
    <property type="component" value="Unassembled WGS sequence"/>
</dbReference>
<keyword evidence="2" id="KW-1185">Reference proteome</keyword>
<reference evidence="1 2" key="1">
    <citation type="submission" date="2019-02" db="EMBL/GenBank/DDBJ databases">
        <title>Genomic Encyclopedia of Type Strains, Phase IV (KMG-IV): sequencing the most valuable type-strain genomes for metagenomic binning, comparative biology and taxonomic classification.</title>
        <authorList>
            <person name="Goeker M."/>
        </authorList>
    </citation>
    <scope>NUCLEOTIDE SEQUENCE [LARGE SCALE GENOMIC DNA]</scope>
    <source>
        <strain evidence="1 2">DSM 101727</strain>
    </source>
</reference>
<dbReference type="AlphaFoldDB" id="A0A4Q7KCJ5"/>
<evidence type="ECO:0000313" key="1">
    <source>
        <dbReference type="EMBL" id="RZS30564.1"/>
    </source>
</evidence>
<organism evidence="1 2">
    <name type="scientific">Herbihabitans rhizosphaerae</name>
    <dbReference type="NCBI Taxonomy" id="1872711"/>
    <lineage>
        <taxon>Bacteria</taxon>
        <taxon>Bacillati</taxon>
        <taxon>Actinomycetota</taxon>
        <taxon>Actinomycetes</taxon>
        <taxon>Pseudonocardiales</taxon>
        <taxon>Pseudonocardiaceae</taxon>
        <taxon>Herbihabitans</taxon>
    </lineage>
</organism>
<protein>
    <recommendedName>
        <fullName evidence="3">Peptidoglycan-binding protein</fullName>
    </recommendedName>
</protein>
<name>A0A4Q7KCJ5_9PSEU</name>